<evidence type="ECO:0000256" key="6">
    <source>
        <dbReference type="ARBA" id="ARBA00022737"/>
    </source>
</evidence>
<dbReference type="Gene3D" id="2.30.42.10">
    <property type="match status" value="2"/>
</dbReference>
<evidence type="ECO:0000256" key="5">
    <source>
        <dbReference type="ARBA" id="ARBA00022703"/>
    </source>
</evidence>
<evidence type="ECO:0000256" key="7">
    <source>
        <dbReference type="ARBA" id="ARBA00022825"/>
    </source>
</evidence>
<evidence type="ECO:0000313" key="9">
    <source>
        <dbReference type="EMBL" id="GAM35184.1"/>
    </source>
</evidence>
<gene>
    <name evidence="9" type="ORF">TCE0_017f03315</name>
</gene>
<keyword evidence="7" id="KW-0378">Hydrolase</keyword>
<dbReference type="InterPro" id="IPR001940">
    <property type="entry name" value="Peptidase_S1C"/>
</dbReference>
<dbReference type="PRINTS" id="PR00834">
    <property type="entry name" value="PROTEASES2C"/>
</dbReference>
<dbReference type="Gene3D" id="2.40.10.120">
    <property type="match status" value="1"/>
</dbReference>
<evidence type="ECO:0000256" key="4">
    <source>
        <dbReference type="ARBA" id="ARBA00021524"/>
    </source>
</evidence>
<proteinExistence type="inferred from homology"/>
<organism evidence="9 10">
    <name type="scientific">Talaromyces pinophilus</name>
    <name type="common">Penicillium pinophilum</name>
    <dbReference type="NCBI Taxonomy" id="128442"/>
    <lineage>
        <taxon>Eukaryota</taxon>
        <taxon>Fungi</taxon>
        <taxon>Dikarya</taxon>
        <taxon>Ascomycota</taxon>
        <taxon>Pezizomycotina</taxon>
        <taxon>Eurotiomycetes</taxon>
        <taxon>Eurotiomycetidae</taxon>
        <taxon>Eurotiales</taxon>
        <taxon>Trichocomaceae</taxon>
        <taxon>Talaromyces</taxon>
        <taxon>Talaromyces sect. Talaromyces</taxon>
    </lineage>
</organism>
<evidence type="ECO:0000313" key="10">
    <source>
        <dbReference type="Proteomes" id="UP000053095"/>
    </source>
</evidence>
<protein>
    <recommendedName>
        <fullName evidence="3">Pro-apoptotic serine protease NMA111</fullName>
    </recommendedName>
    <alternativeName>
        <fullName evidence="4">Pro-apoptotic serine protease nma111</fullName>
    </alternativeName>
</protein>
<evidence type="ECO:0000259" key="8">
    <source>
        <dbReference type="Pfam" id="PF12812"/>
    </source>
</evidence>
<dbReference type="GO" id="GO:0006508">
    <property type="term" value="P:proteolysis"/>
    <property type="evidence" value="ECO:0007669"/>
    <property type="project" value="InterPro"/>
</dbReference>
<feature type="domain" description="PDZ-like" evidence="8">
    <location>
        <begin position="338"/>
        <end position="414"/>
    </location>
</feature>
<accession>A0A6V8H230</accession>
<evidence type="ECO:0000256" key="1">
    <source>
        <dbReference type="ARBA" id="ARBA00002558"/>
    </source>
</evidence>
<evidence type="ECO:0000256" key="3">
    <source>
        <dbReference type="ARBA" id="ARBA00020338"/>
    </source>
</evidence>
<dbReference type="EMBL" id="DF933813">
    <property type="protein sequence ID" value="GAM35184.1"/>
    <property type="molecule type" value="Genomic_DNA"/>
</dbReference>
<dbReference type="AlphaFoldDB" id="A0A6V8H230"/>
<comment type="caution">
    <text evidence="9">The sequence shown here is derived from an EMBL/GenBank/DDBJ whole genome shotgun (WGS) entry which is preliminary data.</text>
</comment>
<reference evidence="10" key="1">
    <citation type="journal article" date="2015" name="Genome Announc.">
        <title>Draft genome sequence of Talaromyces cellulolyticus strain Y-94, a source of lignocellulosic biomass-degrading enzymes.</title>
        <authorList>
            <person name="Fujii T."/>
            <person name="Koike H."/>
            <person name="Sawayama S."/>
            <person name="Yano S."/>
            <person name="Inoue H."/>
        </authorList>
    </citation>
    <scope>NUCLEOTIDE SEQUENCE [LARGE SCALE GENOMIC DNA]</scope>
    <source>
        <strain evidence="10">Y-94</strain>
    </source>
</reference>
<keyword evidence="10" id="KW-1185">Reference proteome</keyword>
<dbReference type="GO" id="GO:0004252">
    <property type="term" value="F:serine-type endopeptidase activity"/>
    <property type="evidence" value="ECO:0007669"/>
    <property type="project" value="InterPro"/>
</dbReference>
<evidence type="ECO:0000256" key="2">
    <source>
        <dbReference type="ARBA" id="ARBA00010541"/>
    </source>
</evidence>
<keyword evidence="5" id="KW-0053">Apoptosis</keyword>
<keyword evidence="7" id="KW-0720">Serine protease</keyword>
<comment type="function">
    <text evidence="1">Nuclear serine protease which mediates apoptosis.</text>
</comment>
<dbReference type="InterPro" id="IPR025926">
    <property type="entry name" value="PDZ-like_dom"/>
</dbReference>
<dbReference type="Pfam" id="PF13365">
    <property type="entry name" value="Trypsin_2"/>
    <property type="match status" value="1"/>
</dbReference>
<comment type="similarity">
    <text evidence="2">Belongs to the peptidase S1C family.</text>
</comment>
<sequence length="926" mass="103574">MSSTATSSSQASLVTPAESSDASIQIDSSLKSDLLKSMVQVAVRQTRSYQESLAGSYQASAFLVNKELGLFFTAAHAVNGPCEGYIISHNDERCDFNVKYRDPEHDYAILQCPPEALEALDLVCLTLSPEKALVGSHVYLIGNDSGEKLNILRGTISRLDTPSPTTFDSNVELIQASAAGKGGCSGGPLLTLSGEAIGICVSGHNNSHLDWFFPLQHPVHVLNSIVNQRPVSRGTIHTVWKRLPYFECRQLGLSRGKQAEFGTDRNGLLVAAIIIPETEAFGFLHVNDILVSINGRPMVLFTELEELLDANVGRKIRISVIRFGQELTFHLTVHDLLAIVPSQILNDSEVALHDVPYRTAVCWKVPLRGLFLAATTLNFYLGDEGSGYIISSINNYPTPNVIEGKKVLSKLKDRERVLLRYTHASTYTRPQSTYITIDRHWNQLNLTKYNLDNEKWEYSSVDTSESNITTEPVQASTTVVDVNSVKTPWLVQVKRRFVQVKWITPFVNLDEITDSRLEGFGFILHSGLVFAAKTLCPHDLCDIYIDIDGREVLGEIVHMDDRQNWVLIRYDPANTSTESLDTVQLATEIPQELDTLTFVGMNDLDVYHTTKATVTGSFIAEFLSPLQHAEVLDVLQIDGGLVHSCLFGVVLNDSHQIAGFWLVMKQNNRYLLPVTGVASVVSDILAGRASKSRKKFNFRVDVILPKNARVIGVADEYIKDGLRANGAQHRFFSVRRTSREVTEYIRHGDVLLSINGKRIQKYTDFDALEDTEKETAELLIVRDGKEMVVDFPLKLATDVSTDRVTCVFGMVFQKPYTNMKYATQHFPSELIFIGAHYGSPGDQAPLPYYNFIVAVNGKHVHDRDSFLAAVKQVPDETDFTIQSEDWNGKEYNVIIRKTSRAFGSYEFVRENRKWKKIPLRWENVAG</sequence>
<keyword evidence="7" id="KW-0645">Protease</keyword>
<dbReference type="Pfam" id="PF12812">
    <property type="entry name" value="PDZ_1"/>
    <property type="match status" value="1"/>
</dbReference>
<dbReference type="InterPro" id="IPR009003">
    <property type="entry name" value="Peptidase_S1_PA"/>
</dbReference>
<name>A0A6V8H230_TALPI</name>
<keyword evidence="6" id="KW-0677">Repeat</keyword>
<dbReference type="PANTHER" id="PTHR46366:SF8">
    <property type="entry name" value="PRO-APOPTOTIC SERINE PROTEASE NMA111"/>
    <property type="match status" value="1"/>
</dbReference>
<dbReference type="GO" id="GO:0006915">
    <property type="term" value="P:apoptotic process"/>
    <property type="evidence" value="ECO:0007669"/>
    <property type="project" value="UniProtKB-KW"/>
</dbReference>
<dbReference type="InterPro" id="IPR036034">
    <property type="entry name" value="PDZ_sf"/>
</dbReference>
<dbReference type="SUPFAM" id="SSF50494">
    <property type="entry name" value="Trypsin-like serine proteases"/>
    <property type="match status" value="2"/>
</dbReference>
<dbReference type="Proteomes" id="UP000053095">
    <property type="component" value="Unassembled WGS sequence"/>
</dbReference>
<dbReference type="SUPFAM" id="SSF50156">
    <property type="entry name" value="PDZ domain-like"/>
    <property type="match status" value="2"/>
</dbReference>
<dbReference type="PANTHER" id="PTHR46366">
    <property type="entry name" value="PRO-APOPTOTIC SERINE PROTEASE NMA111"/>
    <property type="match status" value="1"/>
</dbReference>